<sequence length="151" mass="15636">MMEIIDSDSTAAGEEEGEIRPGPWWRHTLWVLGVTACAIGFGWVSSAFRVGPEDFGIPSAPPGPLWPLLGICAATGLAAAGLLRATSARIVVYGPGRVGFFLVMLGTRLALGFRPEPPVLAAGAAAVVLAAAVWCGYAAWTHRAALPAAAR</sequence>
<evidence type="ECO:0000256" key="1">
    <source>
        <dbReference type="SAM" id="Phobius"/>
    </source>
</evidence>
<feature type="transmembrane region" description="Helical" evidence="1">
    <location>
        <begin position="28"/>
        <end position="45"/>
    </location>
</feature>
<feature type="transmembrane region" description="Helical" evidence="1">
    <location>
        <begin position="119"/>
        <end position="140"/>
    </location>
</feature>
<keyword evidence="1" id="KW-0472">Membrane</keyword>
<feature type="transmembrane region" description="Helical" evidence="1">
    <location>
        <begin position="65"/>
        <end position="83"/>
    </location>
</feature>
<evidence type="ECO:0000313" key="3">
    <source>
        <dbReference type="Proteomes" id="UP000812013"/>
    </source>
</evidence>
<proteinExistence type="predicted"/>
<dbReference type="EMBL" id="WTFF01000068">
    <property type="protein sequence ID" value="MBW5482661.1"/>
    <property type="molecule type" value="Genomic_DNA"/>
</dbReference>
<dbReference type="Proteomes" id="UP000812013">
    <property type="component" value="Unassembled WGS sequence"/>
</dbReference>
<protein>
    <recommendedName>
        <fullName evidence="4">Integral membrane protein</fullName>
    </recommendedName>
</protein>
<organism evidence="2 3">
    <name type="scientific">Streptomyces bambusae</name>
    <dbReference type="NCBI Taxonomy" id="1550616"/>
    <lineage>
        <taxon>Bacteria</taxon>
        <taxon>Bacillati</taxon>
        <taxon>Actinomycetota</taxon>
        <taxon>Actinomycetes</taxon>
        <taxon>Kitasatosporales</taxon>
        <taxon>Streptomycetaceae</taxon>
        <taxon>Streptomyces</taxon>
    </lineage>
</organism>
<comment type="caution">
    <text evidence="2">The sequence shown here is derived from an EMBL/GenBank/DDBJ whole genome shotgun (WGS) entry which is preliminary data.</text>
</comment>
<keyword evidence="1" id="KW-1133">Transmembrane helix</keyword>
<evidence type="ECO:0008006" key="4">
    <source>
        <dbReference type="Google" id="ProtNLM"/>
    </source>
</evidence>
<keyword evidence="1" id="KW-0812">Transmembrane</keyword>
<evidence type="ECO:0000313" key="2">
    <source>
        <dbReference type="EMBL" id="MBW5482661.1"/>
    </source>
</evidence>
<accession>A0ABS6Z7J3</accession>
<name>A0ABS6Z7J3_9ACTN</name>
<gene>
    <name evidence="2" type="ORF">GPJ59_12390</name>
</gene>
<feature type="transmembrane region" description="Helical" evidence="1">
    <location>
        <begin position="90"/>
        <end position="113"/>
    </location>
</feature>
<keyword evidence="3" id="KW-1185">Reference proteome</keyword>
<reference evidence="2 3" key="1">
    <citation type="submission" date="2019-12" db="EMBL/GenBank/DDBJ databases">
        <title>Genome sequence of Streptomyces bambusae.</title>
        <authorList>
            <person name="Bansal K."/>
            <person name="Choksket S."/>
            <person name="Korpole S."/>
            <person name="Patil P.B."/>
        </authorList>
    </citation>
    <scope>NUCLEOTIDE SEQUENCE [LARGE SCALE GENOMIC DNA]</scope>
    <source>
        <strain evidence="2 3">SK60</strain>
    </source>
</reference>